<feature type="non-terminal residue" evidence="2">
    <location>
        <position position="1"/>
    </location>
</feature>
<dbReference type="Proteomes" id="UP000257109">
    <property type="component" value="Unassembled WGS sequence"/>
</dbReference>
<evidence type="ECO:0000313" key="2">
    <source>
        <dbReference type="EMBL" id="RDX72395.1"/>
    </source>
</evidence>
<dbReference type="AlphaFoldDB" id="A0A371F295"/>
<organism evidence="2 3">
    <name type="scientific">Mucuna pruriens</name>
    <name type="common">Velvet bean</name>
    <name type="synonym">Dolichos pruriens</name>
    <dbReference type="NCBI Taxonomy" id="157652"/>
    <lineage>
        <taxon>Eukaryota</taxon>
        <taxon>Viridiplantae</taxon>
        <taxon>Streptophyta</taxon>
        <taxon>Embryophyta</taxon>
        <taxon>Tracheophyta</taxon>
        <taxon>Spermatophyta</taxon>
        <taxon>Magnoliopsida</taxon>
        <taxon>eudicotyledons</taxon>
        <taxon>Gunneridae</taxon>
        <taxon>Pentapetalae</taxon>
        <taxon>rosids</taxon>
        <taxon>fabids</taxon>
        <taxon>Fabales</taxon>
        <taxon>Fabaceae</taxon>
        <taxon>Papilionoideae</taxon>
        <taxon>50 kb inversion clade</taxon>
        <taxon>NPAAA clade</taxon>
        <taxon>indigoferoid/millettioid clade</taxon>
        <taxon>Phaseoleae</taxon>
        <taxon>Mucuna</taxon>
    </lineage>
</organism>
<keyword evidence="1" id="KW-0812">Transmembrane</keyword>
<accession>A0A371F295</accession>
<dbReference type="PANTHER" id="PTHR33564">
    <property type="entry name" value="TRANSMEMBRANE PROTEIN"/>
    <property type="match status" value="1"/>
</dbReference>
<evidence type="ECO:0000313" key="3">
    <source>
        <dbReference type="Proteomes" id="UP000257109"/>
    </source>
</evidence>
<feature type="transmembrane region" description="Helical" evidence="1">
    <location>
        <begin position="12"/>
        <end position="33"/>
    </location>
</feature>
<keyword evidence="3" id="KW-1185">Reference proteome</keyword>
<sequence>MKVREKVCPFTHLSLFNIYTSLPSMVNTSPLLLVRLIRQSRCLWFCSGNMASISQGLMFTTAMVLSTTALYLAFSRPKTSTPFQIPPNSNSSHSSNKQIVRSCIYSEEKKKERRKNKKKVKFAENVMVKEVERDNKEEKRVTSSECNREMPANRIALYNGILRDRVQRMACCH</sequence>
<feature type="transmembrane region" description="Helical" evidence="1">
    <location>
        <begin position="53"/>
        <end position="74"/>
    </location>
</feature>
<comment type="caution">
    <text evidence="2">The sequence shown here is derived from an EMBL/GenBank/DDBJ whole genome shotgun (WGS) entry which is preliminary data.</text>
</comment>
<gene>
    <name evidence="2" type="ORF">CR513_48127</name>
</gene>
<reference evidence="2" key="1">
    <citation type="submission" date="2018-05" db="EMBL/GenBank/DDBJ databases">
        <title>Draft genome of Mucuna pruriens seed.</title>
        <authorList>
            <person name="Nnadi N.E."/>
            <person name="Vos R."/>
            <person name="Hasami M.H."/>
            <person name="Devisetty U.K."/>
            <person name="Aguiy J.C."/>
        </authorList>
    </citation>
    <scope>NUCLEOTIDE SEQUENCE [LARGE SCALE GENOMIC DNA]</scope>
    <source>
        <strain evidence="2">JCA_2017</strain>
    </source>
</reference>
<dbReference type="PANTHER" id="PTHR33564:SF15">
    <property type="entry name" value="PROTEIN, PUTATIVE-RELATED"/>
    <property type="match status" value="1"/>
</dbReference>
<dbReference type="STRING" id="157652.A0A371F295"/>
<dbReference type="OrthoDB" id="695890at2759"/>
<name>A0A371F295_MUCPR</name>
<proteinExistence type="predicted"/>
<dbReference type="EMBL" id="QJKJ01010922">
    <property type="protein sequence ID" value="RDX72395.1"/>
    <property type="molecule type" value="Genomic_DNA"/>
</dbReference>
<evidence type="ECO:0008006" key="4">
    <source>
        <dbReference type="Google" id="ProtNLM"/>
    </source>
</evidence>
<keyword evidence="1" id="KW-0472">Membrane</keyword>
<protein>
    <recommendedName>
        <fullName evidence="4">Transmembrane protein</fullName>
    </recommendedName>
</protein>
<evidence type="ECO:0000256" key="1">
    <source>
        <dbReference type="SAM" id="Phobius"/>
    </source>
</evidence>
<keyword evidence="1" id="KW-1133">Transmembrane helix</keyword>